<keyword evidence="8" id="KW-1185">Reference proteome</keyword>
<evidence type="ECO:0000256" key="2">
    <source>
        <dbReference type="ARBA" id="ARBA00022771"/>
    </source>
</evidence>
<sequence length="640" mass="70129">MSNRSHEPEATPQTQGIQSSTPTDKCKICQRADQGRLWKCNICRNWNHPACIGIESTNENDKFVCPQCQPLTGALKHTFVAPPVVVPASTTPIEYVNMSWSQISPVTTLTSTTPMFVPPNTVVDSRTIMPRYSIAPSSSCPSPFPPTNQAFRNTFPILSNLAQALPPYQLPSYPAAINQPCSRSQFISPGVIASIGDAMGAPTVLPPPSVAIQCTNNAQPVHPLTITQPYSTTQFVLPGTAHLEEAMVSSEQLSSSLPNQQPAMHNPPSILRGAIPSAVIVSSGEPIPTAPTMLPPSDARNNQSLVRADARSQVSKATGSRLSTRQQQKQLELELLDEQRKLQEEEEANKREYLRKRYELLQEMASETSSTSGVSVVEDGPNEKVNAWLQSGIPNRNMTQTLATSQVQYFGPTGPASGVPRDATGNLMGNITRSSQQECRQQHALHDDSRAPTRSIRFANTGEPNFDPVQRSTPRHISTRSEYGNNLTHNQVAARQAISRELPIFDGSPEEWPLFYSTFNSTTEMCGYTQEENLIRLQKGLKGKAYDAVKCRLMHPANVPGIIATLKMLYGNPEVIIHNLISKINAAPAPKADKLDTVIEFALTVQNLCATIEACELLEYSYNVVLLRELVDKLPSALNM</sequence>
<dbReference type="SMART" id="SM00249">
    <property type="entry name" value="PHD"/>
    <property type="match status" value="1"/>
</dbReference>
<dbReference type="InterPro" id="IPR019787">
    <property type="entry name" value="Znf_PHD-finger"/>
</dbReference>
<dbReference type="Pfam" id="PF00628">
    <property type="entry name" value="PHD"/>
    <property type="match status" value="1"/>
</dbReference>
<reference evidence="8" key="1">
    <citation type="journal article" date="2015" name="Proc. Natl. Acad. Sci. U.S.A.">
        <title>Genome sequence of the Asian Tiger mosquito, Aedes albopictus, reveals insights into its biology, genetics, and evolution.</title>
        <authorList>
            <person name="Chen X.G."/>
            <person name="Jiang X."/>
            <person name="Gu J."/>
            <person name="Xu M."/>
            <person name="Wu Y."/>
            <person name="Deng Y."/>
            <person name="Zhang C."/>
            <person name="Bonizzoni M."/>
            <person name="Dermauw W."/>
            <person name="Vontas J."/>
            <person name="Armbruster P."/>
            <person name="Huang X."/>
            <person name="Yang Y."/>
            <person name="Zhang H."/>
            <person name="He W."/>
            <person name="Peng H."/>
            <person name="Liu Y."/>
            <person name="Wu K."/>
            <person name="Chen J."/>
            <person name="Lirakis M."/>
            <person name="Topalis P."/>
            <person name="Van Leeuwen T."/>
            <person name="Hall A.B."/>
            <person name="Jiang X."/>
            <person name="Thorpe C."/>
            <person name="Mueller R.L."/>
            <person name="Sun C."/>
            <person name="Waterhouse R.M."/>
            <person name="Yan G."/>
            <person name="Tu Z.J."/>
            <person name="Fang X."/>
            <person name="James A.A."/>
        </authorList>
    </citation>
    <scope>NUCLEOTIDE SEQUENCE [LARGE SCALE GENOMIC DNA]</scope>
    <source>
        <strain evidence="8">Foshan</strain>
    </source>
</reference>
<dbReference type="Gene3D" id="3.30.40.10">
    <property type="entry name" value="Zinc/RING finger domain, C3HC4 (zinc finger)"/>
    <property type="match status" value="1"/>
</dbReference>
<name>A0ABM1ZDX7_AEDAL</name>
<evidence type="ECO:0000256" key="4">
    <source>
        <dbReference type="PROSITE-ProRule" id="PRU00146"/>
    </source>
</evidence>
<dbReference type="PROSITE" id="PS50016">
    <property type="entry name" value="ZF_PHD_2"/>
    <property type="match status" value="1"/>
</dbReference>
<evidence type="ECO:0000259" key="6">
    <source>
        <dbReference type="PROSITE" id="PS50016"/>
    </source>
</evidence>
<accession>A0ABM1ZDX7</accession>
<dbReference type="Proteomes" id="UP000069940">
    <property type="component" value="Unassembled WGS sequence"/>
</dbReference>
<feature type="region of interest" description="Disordered" evidence="5">
    <location>
        <begin position="306"/>
        <end position="327"/>
    </location>
</feature>
<dbReference type="InterPro" id="IPR011011">
    <property type="entry name" value="Znf_FYVE_PHD"/>
</dbReference>
<keyword evidence="2 4" id="KW-0863">Zinc-finger</keyword>
<reference evidence="7" key="2">
    <citation type="submission" date="2025-05" db="UniProtKB">
        <authorList>
            <consortium name="EnsemblMetazoa"/>
        </authorList>
    </citation>
    <scope>IDENTIFICATION</scope>
    <source>
        <strain evidence="7">Foshan</strain>
    </source>
</reference>
<evidence type="ECO:0000313" key="7">
    <source>
        <dbReference type="EnsemblMetazoa" id="AALFPA23_017557.P25680"/>
    </source>
</evidence>
<feature type="compositionally biased region" description="Polar residues" evidence="5">
    <location>
        <begin position="312"/>
        <end position="324"/>
    </location>
</feature>
<keyword evidence="1" id="KW-0479">Metal-binding</keyword>
<keyword evidence="3" id="KW-0862">Zinc</keyword>
<organism evidence="7 8">
    <name type="scientific">Aedes albopictus</name>
    <name type="common">Asian tiger mosquito</name>
    <name type="synonym">Stegomyia albopicta</name>
    <dbReference type="NCBI Taxonomy" id="7160"/>
    <lineage>
        <taxon>Eukaryota</taxon>
        <taxon>Metazoa</taxon>
        <taxon>Ecdysozoa</taxon>
        <taxon>Arthropoda</taxon>
        <taxon>Hexapoda</taxon>
        <taxon>Insecta</taxon>
        <taxon>Pterygota</taxon>
        <taxon>Neoptera</taxon>
        <taxon>Endopterygota</taxon>
        <taxon>Diptera</taxon>
        <taxon>Nematocera</taxon>
        <taxon>Culicoidea</taxon>
        <taxon>Culicidae</taxon>
        <taxon>Culicinae</taxon>
        <taxon>Aedini</taxon>
        <taxon>Aedes</taxon>
        <taxon>Stegomyia</taxon>
    </lineage>
</organism>
<dbReference type="RefSeq" id="XP_062704365.1">
    <property type="nucleotide sequence ID" value="XM_062848381.1"/>
</dbReference>
<evidence type="ECO:0000256" key="5">
    <source>
        <dbReference type="SAM" id="MobiDB-lite"/>
    </source>
</evidence>
<feature type="region of interest" description="Disordered" evidence="5">
    <location>
        <begin position="1"/>
        <end position="22"/>
    </location>
</feature>
<dbReference type="PANTHER" id="PTHR47331">
    <property type="entry name" value="PHD-TYPE DOMAIN-CONTAINING PROTEIN"/>
    <property type="match status" value="1"/>
</dbReference>
<protein>
    <recommendedName>
        <fullName evidence="6">PHD-type domain-containing protein</fullName>
    </recommendedName>
</protein>
<dbReference type="InterPro" id="IPR001965">
    <property type="entry name" value="Znf_PHD"/>
</dbReference>
<dbReference type="SUPFAM" id="SSF57903">
    <property type="entry name" value="FYVE/PHD zinc finger"/>
    <property type="match status" value="1"/>
</dbReference>
<evidence type="ECO:0000256" key="3">
    <source>
        <dbReference type="ARBA" id="ARBA00022833"/>
    </source>
</evidence>
<proteinExistence type="predicted"/>
<feature type="domain" description="PHD-type" evidence="6">
    <location>
        <begin position="23"/>
        <end position="71"/>
    </location>
</feature>
<dbReference type="GeneID" id="115267490"/>
<dbReference type="InterPro" id="IPR013083">
    <property type="entry name" value="Znf_RING/FYVE/PHD"/>
</dbReference>
<dbReference type="InterPro" id="IPR005312">
    <property type="entry name" value="DUF1759"/>
</dbReference>
<dbReference type="Pfam" id="PF03564">
    <property type="entry name" value="DUF1759"/>
    <property type="match status" value="1"/>
</dbReference>
<evidence type="ECO:0000256" key="1">
    <source>
        <dbReference type="ARBA" id="ARBA00022723"/>
    </source>
</evidence>
<feature type="compositionally biased region" description="Polar residues" evidence="5">
    <location>
        <begin position="11"/>
        <end position="22"/>
    </location>
</feature>
<dbReference type="EnsemblMetazoa" id="AALFPA23_017557.R25680">
    <property type="protein sequence ID" value="AALFPA23_017557.P25680"/>
    <property type="gene ID" value="AALFPA23_017557"/>
</dbReference>
<evidence type="ECO:0000313" key="8">
    <source>
        <dbReference type="Proteomes" id="UP000069940"/>
    </source>
</evidence>